<name>A0ABR3A4C4_9AGAR</name>
<evidence type="ECO:0000313" key="9">
    <source>
        <dbReference type="Proteomes" id="UP001437256"/>
    </source>
</evidence>
<organism evidence="8 9">
    <name type="scientific">Marasmius tenuissimus</name>
    <dbReference type="NCBI Taxonomy" id="585030"/>
    <lineage>
        <taxon>Eukaryota</taxon>
        <taxon>Fungi</taxon>
        <taxon>Dikarya</taxon>
        <taxon>Basidiomycota</taxon>
        <taxon>Agaricomycotina</taxon>
        <taxon>Agaricomycetes</taxon>
        <taxon>Agaricomycetidae</taxon>
        <taxon>Agaricales</taxon>
        <taxon>Marasmiineae</taxon>
        <taxon>Marasmiaceae</taxon>
        <taxon>Marasmius</taxon>
    </lineage>
</organism>
<dbReference type="InterPro" id="IPR052337">
    <property type="entry name" value="SAT4-like"/>
</dbReference>
<feature type="domain" description="Rhodopsin" evidence="7">
    <location>
        <begin position="40"/>
        <end position="237"/>
    </location>
</feature>
<evidence type="ECO:0000256" key="6">
    <source>
        <dbReference type="SAM" id="Phobius"/>
    </source>
</evidence>
<evidence type="ECO:0000256" key="3">
    <source>
        <dbReference type="ARBA" id="ARBA00022989"/>
    </source>
</evidence>
<dbReference type="Proteomes" id="UP001437256">
    <property type="component" value="Unassembled WGS sequence"/>
</dbReference>
<evidence type="ECO:0000256" key="1">
    <source>
        <dbReference type="ARBA" id="ARBA00004141"/>
    </source>
</evidence>
<feature type="transmembrane region" description="Helical" evidence="6">
    <location>
        <begin position="20"/>
        <end position="42"/>
    </location>
</feature>
<evidence type="ECO:0000256" key="4">
    <source>
        <dbReference type="ARBA" id="ARBA00023136"/>
    </source>
</evidence>
<evidence type="ECO:0000256" key="2">
    <source>
        <dbReference type="ARBA" id="ARBA00022692"/>
    </source>
</evidence>
<sequence>MENPVEGQRSAQKLIEFNRPAVQVLTTFLTSLAILLTVARLTRRFRIRRLSWDDAWAALGMVLMAVYLGMYWEGDKHFMNQPYPDTNEYRTWFQIIMGLYTTVVWCSRISLSLSITRILPPSYLRKFTVCLAIFCFLAGVSLTFLKAFLCAVVYEPQSDPTILSATDFCPGVTGIYLIAFQTTGDVLSSILLVAIPIYFLQSTDLPNSERRLILTLFASTVLALAICILHVVFTLKKSGGVAVSTQLE</sequence>
<feature type="transmembrane region" description="Helical" evidence="6">
    <location>
        <begin position="92"/>
        <end position="115"/>
    </location>
</feature>
<keyword evidence="9" id="KW-1185">Reference proteome</keyword>
<dbReference type="InterPro" id="IPR049326">
    <property type="entry name" value="Rhodopsin_dom_fungi"/>
</dbReference>
<reference evidence="8 9" key="1">
    <citation type="submission" date="2024-05" db="EMBL/GenBank/DDBJ databases">
        <title>A draft genome resource for the thread blight pathogen Marasmius tenuissimus strain MS-2.</title>
        <authorList>
            <person name="Yulfo-Soto G.E."/>
            <person name="Baruah I.K."/>
            <person name="Amoako-Attah I."/>
            <person name="Bukari Y."/>
            <person name="Meinhardt L.W."/>
            <person name="Bailey B.A."/>
            <person name="Cohen S.P."/>
        </authorList>
    </citation>
    <scope>NUCLEOTIDE SEQUENCE [LARGE SCALE GENOMIC DNA]</scope>
    <source>
        <strain evidence="8 9">MS-2</strain>
    </source>
</reference>
<dbReference type="Pfam" id="PF20684">
    <property type="entry name" value="Fung_rhodopsin"/>
    <property type="match status" value="1"/>
</dbReference>
<keyword evidence="2 6" id="KW-0812">Transmembrane</keyword>
<accession>A0ABR3A4C4</accession>
<dbReference type="PANTHER" id="PTHR33048">
    <property type="entry name" value="PTH11-LIKE INTEGRAL MEMBRANE PROTEIN (AFU_ORTHOLOGUE AFUA_5G11245)"/>
    <property type="match status" value="1"/>
</dbReference>
<feature type="non-terminal residue" evidence="8">
    <location>
        <position position="248"/>
    </location>
</feature>
<dbReference type="PANTHER" id="PTHR33048:SF47">
    <property type="entry name" value="INTEGRAL MEMBRANE PROTEIN-RELATED"/>
    <property type="match status" value="1"/>
</dbReference>
<comment type="caution">
    <text evidence="8">The sequence shown here is derived from an EMBL/GenBank/DDBJ whole genome shotgun (WGS) entry which is preliminary data.</text>
</comment>
<gene>
    <name evidence="8" type="ORF">AAF712_004055</name>
</gene>
<feature type="transmembrane region" description="Helical" evidence="6">
    <location>
        <begin position="174"/>
        <end position="200"/>
    </location>
</feature>
<comment type="similarity">
    <text evidence="5">Belongs to the SAT4 family.</text>
</comment>
<proteinExistence type="inferred from homology"/>
<feature type="transmembrane region" description="Helical" evidence="6">
    <location>
        <begin position="54"/>
        <end position="72"/>
    </location>
</feature>
<protein>
    <recommendedName>
        <fullName evidence="7">Rhodopsin domain-containing protein</fullName>
    </recommendedName>
</protein>
<evidence type="ECO:0000256" key="5">
    <source>
        <dbReference type="ARBA" id="ARBA00038359"/>
    </source>
</evidence>
<keyword evidence="3 6" id="KW-1133">Transmembrane helix</keyword>
<feature type="transmembrane region" description="Helical" evidence="6">
    <location>
        <begin position="127"/>
        <end position="154"/>
    </location>
</feature>
<evidence type="ECO:0000313" key="8">
    <source>
        <dbReference type="EMBL" id="KAL0068726.1"/>
    </source>
</evidence>
<feature type="transmembrane region" description="Helical" evidence="6">
    <location>
        <begin position="212"/>
        <end position="233"/>
    </location>
</feature>
<comment type="subcellular location">
    <subcellularLocation>
        <location evidence="1">Membrane</location>
        <topology evidence="1">Multi-pass membrane protein</topology>
    </subcellularLocation>
</comment>
<dbReference type="EMBL" id="JBBXMP010000016">
    <property type="protein sequence ID" value="KAL0068726.1"/>
    <property type="molecule type" value="Genomic_DNA"/>
</dbReference>
<keyword evidence="4 6" id="KW-0472">Membrane</keyword>
<evidence type="ECO:0000259" key="7">
    <source>
        <dbReference type="Pfam" id="PF20684"/>
    </source>
</evidence>